<sequence>MEETSLKDQDQKKLKPYALSEIAHLKVHGRTTGDLAPLTLFWTGSGIELNAKGSELWIEVEADYDQYESWITVLINSAAVSRQMLTKGRYWVCLFRGMNPDRVKNVRVVKDVQAMNGDPGCSLRIHAVKFDGTFAPVEDKPVKIEFIGDSITSGEGAVGARTEEDWIPMWFSAVDNYTYMTAEALNAEYRVISQSGWGVLTSWDNNPRNVIPAYYEQVCGLLTGARNEALGAFRKHEFASWQPDAVVVNLGTNDAGAFNNPAWGDPVTGEAHKQRLNEDGTYNEEDLRAFERAVESFLGKLRKNNKHAHIVWVYGMLGLPLMPSIYRAVDAYIRATGDRRVSVFQLPDTTDETVGARTHPGKRAHAKAAEALSGYLGGILKG</sequence>
<organism evidence="2 3">
    <name type="scientific">Paenibacillus faecis</name>
    <dbReference type="NCBI Taxonomy" id="862114"/>
    <lineage>
        <taxon>Bacteria</taxon>
        <taxon>Bacillati</taxon>
        <taxon>Bacillota</taxon>
        <taxon>Bacilli</taxon>
        <taxon>Bacillales</taxon>
        <taxon>Paenibacillaceae</taxon>
        <taxon>Paenibacillus</taxon>
    </lineage>
</organism>
<protein>
    <submittedName>
        <fullName evidence="2">SGNH/GDSL hydrolase family protein</fullName>
    </submittedName>
</protein>
<dbReference type="GO" id="GO:0052689">
    <property type="term" value="F:carboxylic ester hydrolase activity"/>
    <property type="evidence" value="ECO:0007669"/>
    <property type="project" value="InterPro"/>
</dbReference>
<dbReference type="RefSeq" id="WP_148453744.1">
    <property type="nucleotide sequence ID" value="NZ_VSDO01000003.1"/>
</dbReference>
<name>A0A5D0CTW2_9BACL</name>
<dbReference type="AlphaFoldDB" id="A0A5D0CTW2"/>
<dbReference type="InterPro" id="IPR037461">
    <property type="entry name" value="CtCE2-like_dom"/>
</dbReference>
<comment type="caution">
    <text evidence="2">The sequence shown here is derived from an EMBL/GenBank/DDBJ whole genome shotgun (WGS) entry which is preliminary data.</text>
</comment>
<evidence type="ECO:0000313" key="2">
    <source>
        <dbReference type="EMBL" id="TYA12227.1"/>
    </source>
</evidence>
<feature type="domain" description="SGNH hydrolase-type esterase" evidence="1">
    <location>
        <begin position="146"/>
        <end position="336"/>
    </location>
</feature>
<dbReference type="Gene3D" id="3.40.50.1110">
    <property type="entry name" value="SGNH hydrolase"/>
    <property type="match status" value="1"/>
</dbReference>
<dbReference type="SUPFAM" id="SSF52266">
    <property type="entry name" value="SGNH hydrolase"/>
    <property type="match status" value="1"/>
</dbReference>
<keyword evidence="2" id="KW-0378">Hydrolase</keyword>
<dbReference type="InterPro" id="IPR052762">
    <property type="entry name" value="PCW_deacetylase/CE"/>
</dbReference>
<dbReference type="PANTHER" id="PTHR37834:SF2">
    <property type="entry name" value="ESTERASE, SGNH HYDROLASE-TYPE"/>
    <property type="match status" value="1"/>
</dbReference>
<dbReference type="EMBL" id="VSDO01000003">
    <property type="protein sequence ID" value="TYA12227.1"/>
    <property type="molecule type" value="Genomic_DNA"/>
</dbReference>
<gene>
    <name evidence="2" type="ORF">FRY98_16070</name>
</gene>
<evidence type="ECO:0000259" key="1">
    <source>
        <dbReference type="Pfam" id="PF13472"/>
    </source>
</evidence>
<dbReference type="CDD" id="cd01831">
    <property type="entry name" value="Endoglucanase_E_like"/>
    <property type="match status" value="1"/>
</dbReference>
<dbReference type="Pfam" id="PF13472">
    <property type="entry name" value="Lipase_GDSL_2"/>
    <property type="match status" value="1"/>
</dbReference>
<proteinExistence type="predicted"/>
<accession>A0A5D0CTW2</accession>
<dbReference type="PANTHER" id="PTHR37834">
    <property type="entry name" value="GDSL-LIKE LIPASE/ACYLHYDROLASE DOMAIN PROTEIN (AFU_ORTHOLOGUE AFUA_2G00620)"/>
    <property type="match status" value="1"/>
</dbReference>
<dbReference type="InterPro" id="IPR036514">
    <property type="entry name" value="SGNH_hydro_sf"/>
</dbReference>
<evidence type="ECO:0000313" key="3">
    <source>
        <dbReference type="Proteomes" id="UP000325218"/>
    </source>
</evidence>
<dbReference type="OrthoDB" id="9801375at2"/>
<reference evidence="2 3" key="1">
    <citation type="submission" date="2019-08" db="EMBL/GenBank/DDBJ databases">
        <title>Genome sequencing of Paenibacillus faecis DSM 23593(T).</title>
        <authorList>
            <person name="Kook J.-K."/>
            <person name="Park S.-N."/>
            <person name="Lim Y.K."/>
        </authorList>
    </citation>
    <scope>NUCLEOTIDE SEQUENCE [LARGE SCALE GENOMIC DNA]</scope>
    <source>
        <strain evidence="2 3">DSM 23593</strain>
    </source>
</reference>
<dbReference type="Proteomes" id="UP000325218">
    <property type="component" value="Unassembled WGS sequence"/>
</dbReference>
<keyword evidence="3" id="KW-1185">Reference proteome</keyword>
<dbReference type="InterPro" id="IPR013830">
    <property type="entry name" value="SGNH_hydro"/>
</dbReference>
<dbReference type="Gene3D" id="2.60.120.260">
    <property type="entry name" value="Galactose-binding domain-like"/>
    <property type="match status" value="1"/>
</dbReference>